<dbReference type="AlphaFoldDB" id="A0ABD3PRT6"/>
<dbReference type="EMBL" id="JABMIG020000128">
    <property type="protein sequence ID" value="KAL3790421.1"/>
    <property type="molecule type" value="Genomic_DNA"/>
</dbReference>
<organism evidence="1 2">
    <name type="scientific">Cyclotella cryptica</name>
    <dbReference type="NCBI Taxonomy" id="29204"/>
    <lineage>
        <taxon>Eukaryota</taxon>
        <taxon>Sar</taxon>
        <taxon>Stramenopiles</taxon>
        <taxon>Ochrophyta</taxon>
        <taxon>Bacillariophyta</taxon>
        <taxon>Coscinodiscophyceae</taxon>
        <taxon>Thalassiosirophycidae</taxon>
        <taxon>Stephanodiscales</taxon>
        <taxon>Stephanodiscaceae</taxon>
        <taxon>Cyclotella</taxon>
    </lineage>
</organism>
<evidence type="ECO:0000313" key="1">
    <source>
        <dbReference type="EMBL" id="KAL3790421.1"/>
    </source>
</evidence>
<sequence length="769" mass="86079">MIINTVKAFLSRNTRALSKSFPASSIRTARGVARYQPARGVLVRQFNFASSQYASCFDEIPKPDVEKFKRDAMEYLDRFDAKNWYDDSIVSILNGQKLPTTPTNLHTTTDALSNANGHQYYATPSQVNDLLAHIQSYHSPYLDIRPQIRRIELKFLNEYAGFLIGNQCLDFAKQDGITEMEESVMANSVERKLNDALLQSEGEGKVVIERKCIYVSCVSNFTNFLDLFRKTLRSLELGIPCVILGRSHTIQHSYRWADLLVRLLKEEGIDPGMLTYLSCQLEDIKYITASSAEQAGMLYTTCSRQLAKAIKENYENTIASTGGPNTLIATEWTPGVQDAIRMSASIECAGQCTALRHAVVPETVELSDVEAMFENINQVASPVEALRHSSFDGVFEKHRGTSPPAVGKSAEYTKHPSRDAYFKVSSELPSSDGDELEEYWRKVVVDVTNAMPPSVSQAKGQLTELSKWLIRHQPISMAVNAKRSQVFDLGLTLWENTALVVNTIGSTDKSDAPPAMTCQARPQDAECFGEFPPRKTLGEFTKYPVIIPSSTPSYDTHYQVDYLKSLSVDDVECSSFVKAWLNDIRDEAVKGYCIELLVYLADATAQNPKRGFGTGRTALWGLQRPPLLDGLRTLVRCGPDVTMDELSPIFLLFYATNARSQVELSVDDSNKTLLDSLVKHDLGNHIFNVVVEGNETMAHRVEADTENFYNIVSVPAASHDCERGICRKYPMPGQFLSLYLPMGHIKSTMKNDEEFVKYFSQSNKWLKMA</sequence>
<protein>
    <recommendedName>
        <fullName evidence="3">Aldehyde dehydrogenase domain-containing protein</fullName>
    </recommendedName>
</protein>
<comment type="caution">
    <text evidence="1">The sequence shown here is derived from an EMBL/GenBank/DDBJ whole genome shotgun (WGS) entry which is preliminary data.</text>
</comment>
<dbReference type="SUPFAM" id="SSF53720">
    <property type="entry name" value="ALDH-like"/>
    <property type="match status" value="1"/>
</dbReference>
<evidence type="ECO:0000313" key="2">
    <source>
        <dbReference type="Proteomes" id="UP001516023"/>
    </source>
</evidence>
<evidence type="ECO:0008006" key="3">
    <source>
        <dbReference type="Google" id="ProtNLM"/>
    </source>
</evidence>
<gene>
    <name evidence="1" type="ORF">HJC23_013593</name>
</gene>
<dbReference type="InterPro" id="IPR016161">
    <property type="entry name" value="Ald_DH/histidinol_DH"/>
</dbReference>
<dbReference type="Proteomes" id="UP001516023">
    <property type="component" value="Unassembled WGS sequence"/>
</dbReference>
<reference evidence="1 2" key="1">
    <citation type="journal article" date="2020" name="G3 (Bethesda)">
        <title>Improved Reference Genome for Cyclotella cryptica CCMP332, a Model for Cell Wall Morphogenesis, Salinity Adaptation, and Lipid Production in Diatoms (Bacillariophyta).</title>
        <authorList>
            <person name="Roberts W.R."/>
            <person name="Downey K.M."/>
            <person name="Ruck E.C."/>
            <person name="Traller J.C."/>
            <person name="Alverson A.J."/>
        </authorList>
    </citation>
    <scope>NUCLEOTIDE SEQUENCE [LARGE SCALE GENOMIC DNA]</scope>
    <source>
        <strain evidence="1 2">CCMP332</strain>
    </source>
</reference>
<proteinExistence type="predicted"/>
<keyword evidence="2" id="KW-1185">Reference proteome</keyword>
<name>A0ABD3PRT6_9STRA</name>
<accession>A0ABD3PRT6</accession>